<dbReference type="EMBL" id="CP016808">
    <property type="protein sequence ID" value="ANY67726.1"/>
    <property type="molecule type" value="Genomic_DNA"/>
</dbReference>
<dbReference type="GO" id="GO:0005198">
    <property type="term" value="F:structural molecule activity"/>
    <property type="evidence" value="ECO:0007669"/>
    <property type="project" value="InterPro"/>
</dbReference>
<accession>A0A1B2DJ50</accession>
<evidence type="ECO:0008006" key="2">
    <source>
        <dbReference type="Google" id="ProtNLM"/>
    </source>
</evidence>
<gene>
    <name evidence="1" type="ORF">BBD42_15575</name>
</gene>
<evidence type="ECO:0000313" key="1">
    <source>
        <dbReference type="EMBL" id="ANY67726.1"/>
    </source>
</evidence>
<dbReference type="Pfam" id="PF06152">
    <property type="entry name" value="Phage_min_cap2"/>
    <property type="match status" value="1"/>
</dbReference>
<proteinExistence type="predicted"/>
<protein>
    <recommendedName>
        <fullName evidence="2">Minor capsid protein</fullName>
    </recommendedName>
</protein>
<dbReference type="RefSeq" id="WP_099518908.1">
    <property type="nucleotide sequence ID" value="NZ_CP016808.1"/>
</dbReference>
<dbReference type="InterPro" id="IPR009319">
    <property type="entry name" value="Phage_A118_VSP1"/>
</dbReference>
<sequence>MSDIEKDVAEITKLYTDAVKDVKAEMDRVDVANLTRKSGDGLFKKLGSIFGRTRTGAADWITRTIPNAIKSGIDRALNALGIGSINRTPLNRANQAAGAAFKDDTYADLLAVTQNMERRTKAAIRKAIADVMREQMAAGVNGRKTINAATIARIRADLGAAADSAIVDAGGRRWKVGTYVDMVTRTKLMQAQINGTINEALGRGVMYATISSHGAKDACAKWEGRTIKLTPDAPGDYPYIGDLPRREIFHPNCKHVITPIRKP</sequence>
<organism evidence="1">
    <name type="scientific">Paenibacillus sp. BIHB 4019</name>
    <dbReference type="NCBI Taxonomy" id="1870819"/>
    <lineage>
        <taxon>Bacteria</taxon>
        <taxon>Bacillati</taxon>
        <taxon>Bacillota</taxon>
        <taxon>Bacilli</taxon>
        <taxon>Bacillales</taxon>
        <taxon>Paenibacillaceae</taxon>
        <taxon>Paenibacillus</taxon>
    </lineage>
</organism>
<dbReference type="AlphaFoldDB" id="A0A1B2DJ50"/>
<name>A0A1B2DJ50_9BACL</name>
<reference evidence="1" key="1">
    <citation type="submission" date="2016-08" db="EMBL/GenBank/DDBJ databases">
        <title>Complete Genome Seqeunce of Paenibacillus sp. BIHB 4019 from tea rhizoplane.</title>
        <authorList>
            <person name="Thakur R."/>
            <person name="Swarnkar M.K."/>
            <person name="Gulati A."/>
        </authorList>
    </citation>
    <scope>NUCLEOTIDE SEQUENCE [LARGE SCALE GENOMIC DNA]</scope>
    <source>
        <strain evidence="1">BIHB4019</strain>
    </source>
</reference>